<accession>A0A0C9MPW4</accession>
<feature type="compositionally biased region" description="Low complexity" evidence="1">
    <location>
        <begin position="149"/>
        <end position="175"/>
    </location>
</feature>
<evidence type="ECO:0000256" key="1">
    <source>
        <dbReference type="SAM" id="MobiDB-lite"/>
    </source>
</evidence>
<dbReference type="GO" id="GO:0003697">
    <property type="term" value="F:single-stranded DNA binding"/>
    <property type="evidence" value="ECO:0007669"/>
    <property type="project" value="InterPro"/>
</dbReference>
<feature type="region of interest" description="Disordered" evidence="1">
    <location>
        <begin position="139"/>
        <end position="175"/>
    </location>
</feature>
<dbReference type="PANTHER" id="PTHR14134">
    <property type="entry name" value="E3 UBIQUITIN-PROTEIN LIGASE RAD18"/>
    <property type="match status" value="1"/>
</dbReference>
<gene>
    <name evidence="2" type="ORF">MAM1_0087c04762</name>
</gene>
<feature type="compositionally biased region" description="Low complexity" evidence="1">
    <location>
        <begin position="245"/>
        <end position="268"/>
    </location>
</feature>
<dbReference type="PANTHER" id="PTHR14134:SF2">
    <property type="entry name" value="E3 UBIQUITIN-PROTEIN LIGASE RAD18"/>
    <property type="match status" value="1"/>
</dbReference>
<dbReference type="OrthoDB" id="9049620at2759"/>
<evidence type="ECO:0000313" key="2">
    <source>
        <dbReference type="EMBL" id="GAN05292.1"/>
    </source>
</evidence>
<evidence type="ECO:0000313" key="3">
    <source>
        <dbReference type="Proteomes" id="UP000053815"/>
    </source>
</evidence>
<dbReference type="GO" id="GO:0097505">
    <property type="term" value="C:Rad6-Rad18 complex"/>
    <property type="evidence" value="ECO:0007669"/>
    <property type="project" value="TreeGrafter"/>
</dbReference>
<evidence type="ECO:0008006" key="4">
    <source>
        <dbReference type="Google" id="ProtNLM"/>
    </source>
</evidence>
<dbReference type="EMBL" id="DF836376">
    <property type="protein sequence ID" value="GAN05292.1"/>
    <property type="molecule type" value="Genomic_DNA"/>
</dbReference>
<proteinExistence type="predicted"/>
<sequence length="402" mass="44605">MNGESLSHHVPLFWDYICQGAPSRANGNLFSHYFSDSRDQMSAGNMDDGFDDPSDFNATQLSTLDEHLRCPICKEIFDATMLLSTYNVVRQWRDSRKFLISLERAATAPKQDITIHSVSTSFDNDFSGDFMPTIRSSSPIESIANMPPTSTRRSTRLSSQTITSASPQESPMQMSQSDTSIVDITSPTQPHQAMSFAESDSSSTSECPICWKQMDVKVIQAHVDACLNGDSRIPPIPKQTPTPASGSRGASFSFTSSSHSSTYASPSPMMKISNTLKTKSKPVNLGKKPIKQVYNLMTDKALNALLRSFNLSDSGDRATKIWRHKEYLNLYNANQDSHNPVSANVLVQRLQVIENSRAIQSKRKATDPEEHKAMYADQFQSLINNVKRKKGNDDNASSQSKP</sequence>
<name>A0A0C9MPW4_9FUNG</name>
<dbReference type="Proteomes" id="UP000053815">
    <property type="component" value="Unassembled WGS sequence"/>
</dbReference>
<feature type="region of interest" description="Disordered" evidence="1">
    <location>
        <begin position="231"/>
        <end position="269"/>
    </location>
</feature>
<dbReference type="GO" id="GO:0061630">
    <property type="term" value="F:ubiquitin protein ligase activity"/>
    <property type="evidence" value="ECO:0007669"/>
    <property type="project" value="InterPro"/>
</dbReference>
<dbReference type="STRING" id="91626.A0A0C9MPW4"/>
<dbReference type="GO" id="GO:0006301">
    <property type="term" value="P:DNA damage tolerance"/>
    <property type="evidence" value="ECO:0007669"/>
    <property type="project" value="InterPro"/>
</dbReference>
<dbReference type="AlphaFoldDB" id="A0A0C9MPW4"/>
<organism evidence="2">
    <name type="scientific">Mucor ambiguus</name>
    <dbReference type="NCBI Taxonomy" id="91626"/>
    <lineage>
        <taxon>Eukaryota</taxon>
        <taxon>Fungi</taxon>
        <taxon>Fungi incertae sedis</taxon>
        <taxon>Mucoromycota</taxon>
        <taxon>Mucoromycotina</taxon>
        <taxon>Mucoromycetes</taxon>
        <taxon>Mucorales</taxon>
        <taxon>Mucorineae</taxon>
        <taxon>Mucoraceae</taxon>
        <taxon>Mucor</taxon>
    </lineage>
</organism>
<dbReference type="GO" id="GO:0006513">
    <property type="term" value="P:protein monoubiquitination"/>
    <property type="evidence" value="ECO:0007669"/>
    <property type="project" value="InterPro"/>
</dbReference>
<keyword evidence="3" id="KW-1185">Reference proteome</keyword>
<protein>
    <recommendedName>
        <fullName evidence="4">RING-type E3 ubiquitin transferase</fullName>
    </recommendedName>
</protein>
<dbReference type="Gene3D" id="3.30.160.60">
    <property type="entry name" value="Classic Zinc Finger"/>
    <property type="match status" value="1"/>
</dbReference>
<dbReference type="GO" id="GO:0005634">
    <property type="term" value="C:nucleus"/>
    <property type="evidence" value="ECO:0007669"/>
    <property type="project" value="TreeGrafter"/>
</dbReference>
<dbReference type="InterPro" id="IPR039577">
    <property type="entry name" value="Rad18"/>
</dbReference>
<reference evidence="2" key="1">
    <citation type="submission" date="2014-09" db="EMBL/GenBank/DDBJ databases">
        <title>Draft genome sequence of an oleaginous Mucoromycotina fungus Mucor ambiguus NBRC6742.</title>
        <authorList>
            <person name="Takeda I."/>
            <person name="Yamane N."/>
            <person name="Morita T."/>
            <person name="Tamano K."/>
            <person name="Machida M."/>
            <person name="Baker S."/>
            <person name="Koike H."/>
        </authorList>
    </citation>
    <scope>NUCLEOTIDE SEQUENCE</scope>
    <source>
        <strain evidence="2">NBRC 6742</strain>
    </source>
</reference>